<keyword evidence="1" id="KW-0342">GTP-binding</keyword>
<evidence type="ECO:0000313" key="4">
    <source>
        <dbReference type="EMBL" id="CAJ1940022.1"/>
    </source>
</evidence>
<name>A0AAD2CQM2_9STRA</name>
<feature type="region of interest" description="Disordered" evidence="2">
    <location>
        <begin position="47"/>
        <end position="68"/>
    </location>
</feature>
<dbReference type="GO" id="GO:0005525">
    <property type="term" value="F:GTP binding"/>
    <property type="evidence" value="ECO:0007669"/>
    <property type="project" value="UniProtKB-KW"/>
</dbReference>
<dbReference type="InterPro" id="IPR030379">
    <property type="entry name" value="G_SEPTIN_dom"/>
</dbReference>
<dbReference type="EMBL" id="CAKOGP040000890">
    <property type="protein sequence ID" value="CAJ1940022.1"/>
    <property type="molecule type" value="Genomic_DNA"/>
</dbReference>
<gene>
    <name evidence="4" type="ORF">CYCCA115_LOCUS6832</name>
</gene>
<protein>
    <recommendedName>
        <fullName evidence="3">Septin-type G domain-containing protein</fullName>
    </recommendedName>
</protein>
<keyword evidence="1" id="KW-0547">Nucleotide-binding</keyword>
<feature type="domain" description="Septin-type G" evidence="3">
    <location>
        <begin position="13"/>
        <end position="335"/>
    </location>
</feature>
<dbReference type="AlphaFoldDB" id="A0AAD2CQM2"/>
<proteinExistence type="inferred from homology"/>
<reference evidence="4" key="1">
    <citation type="submission" date="2023-08" db="EMBL/GenBank/DDBJ databases">
        <authorList>
            <person name="Audoor S."/>
            <person name="Bilcke G."/>
        </authorList>
    </citation>
    <scope>NUCLEOTIDE SEQUENCE</scope>
</reference>
<feature type="compositionally biased region" description="Basic and acidic residues" evidence="2">
    <location>
        <begin position="412"/>
        <end position="425"/>
    </location>
</feature>
<evidence type="ECO:0000256" key="1">
    <source>
        <dbReference type="RuleBase" id="RU004560"/>
    </source>
</evidence>
<sequence>MMSPPDSVNLKPRVVNFNIMVAGLSGLGKTTFCKALLDSWMESADESSTESMKNKKKNGEGGGINAQTMSVRESSPLEWYDDTANTLLRVRIIDTPGFGNKVNHHNSVQVIRKYIQSCRKKQMQQEMSSQPSLSFRDKQEERLVHVCLYFLSPGRFLEIDRHFLKIVQHEVPIVPIIAKADTLTDDEISEYRALLKKTLEKEQIQVYDFDSIEMDGWEPKTFAPNFFGRGKGKEKSNATGTKSFLDTDRSDARLIRAVLKKTTLQNRNYRGRKKSEALAIIARDGIYPWGEAVSQDPHHSDLRLIRDLLLSEHTERFLEQSQMQYQQYRTNSIARGKVVGGLRQSALVFLVALQLATTFKLDQRMRKVFSHATNLLLSLRTRDYKRDKEIQLPIEVEATDDTLILLEETPSAEEKPSVEESETGRTRGIFGLFGTPSYDHSVGQPR</sequence>
<dbReference type="SUPFAM" id="SSF52540">
    <property type="entry name" value="P-loop containing nucleoside triphosphate hydrolases"/>
    <property type="match status" value="1"/>
</dbReference>
<accession>A0AAD2CQM2</accession>
<keyword evidence="5" id="KW-1185">Reference proteome</keyword>
<dbReference type="InterPro" id="IPR027417">
    <property type="entry name" value="P-loop_NTPase"/>
</dbReference>
<dbReference type="PANTHER" id="PTHR18884">
    <property type="entry name" value="SEPTIN"/>
    <property type="match status" value="1"/>
</dbReference>
<dbReference type="PROSITE" id="PS51719">
    <property type="entry name" value="G_SEPTIN"/>
    <property type="match status" value="1"/>
</dbReference>
<evidence type="ECO:0000259" key="3">
    <source>
        <dbReference type="PROSITE" id="PS51719"/>
    </source>
</evidence>
<comment type="similarity">
    <text evidence="1">Belongs to the TRAFAC class TrmE-Era-EngA-EngB-Septin-like GTPase superfamily. Septin GTPase family.</text>
</comment>
<dbReference type="Gene3D" id="3.40.50.300">
    <property type="entry name" value="P-loop containing nucleotide triphosphate hydrolases"/>
    <property type="match status" value="1"/>
</dbReference>
<feature type="region of interest" description="Disordered" evidence="2">
    <location>
        <begin position="409"/>
        <end position="446"/>
    </location>
</feature>
<dbReference type="Pfam" id="PF00735">
    <property type="entry name" value="Septin"/>
    <property type="match status" value="1"/>
</dbReference>
<evidence type="ECO:0000313" key="5">
    <source>
        <dbReference type="Proteomes" id="UP001295423"/>
    </source>
</evidence>
<evidence type="ECO:0000256" key="2">
    <source>
        <dbReference type="SAM" id="MobiDB-lite"/>
    </source>
</evidence>
<organism evidence="4 5">
    <name type="scientific">Cylindrotheca closterium</name>
    <dbReference type="NCBI Taxonomy" id="2856"/>
    <lineage>
        <taxon>Eukaryota</taxon>
        <taxon>Sar</taxon>
        <taxon>Stramenopiles</taxon>
        <taxon>Ochrophyta</taxon>
        <taxon>Bacillariophyta</taxon>
        <taxon>Bacillariophyceae</taxon>
        <taxon>Bacillariophycidae</taxon>
        <taxon>Bacillariales</taxon>
        <taxon>Bacillariaceae</taxon>
        <taxon>Cylindrotheca</taxon>
    </lineage>
</organism>
<dbReference type="Proteomes" id="UP001295423">
    <property type="component" value="Unassembled WGS sequence"/>
</dbReference>
<comment type="caution">
    <text evidence="4">The sequence shown here is derived from an EMBL/GenBank/DDBJ whole genome shotgun (WGS) entry which is preliminary data.</text>
</comment>